<name>A0AAE0LFE2_9CHLO</name>
<dbReference type="AlphaFoldDB" id="A0AAE0LFE2"/>
<protein>
    <submittedName>
        <fullName evidence="1">Uncharacterized protein</fullName>
    </submittedName>
</protein>
<organism evidence="1 2">
    <name type="scientific">Cymbomonas tetramitiformis</name>
    <dbReference type="NCBI Taxonomy" id="36881"/>
    <lineage>
        <taxon>Eukaryota</taxon>
        <taxon>Viridiplantae</taxon>
        <taxon>Chlorophyta</taxon>
        <taxon>Pyramimonadophyceae</taxon>
        <taxon>Pyramimonadales</taxon>
        <taxon>Pyramimonadaceae</taxon>
        <taxon>Cymbomonas</taxon>
    </lineage>
</organism>
<dbReference type="Proteomes" id="UP001190700">
    <property type="component" value="Unassembled WGS sequence"/>
</dbReference>
<evidence type="ECO:0000313" key="1">
    <source>
        <dbReference type="EMBL" id="KAK3283218.1"/>
    </source>
</evidence>
<feature type="non-terminal residue" evidence="1">
    <location>
        <position position="1"/>
    </location>
</feature>
<keyword evidence="2" id="KW-1185">Reference proteome</keyword>
<gene>
    <name evidence="1" type="ORF">CYMTET_9076</name>
</gene>
<reference evidence="1 2" key="1">
    <citation type="journal article" date="2015" name="Genome Biol. Evol.">
        <title>Comparative Genomics of a Bacterivorous Green Alga Reveals Evolutionary Causalities and Consequences of Phago-Mixotrophic Mode of Nutrition.</title>
        <authorList>
            <person name="Burns J.A."/>
            <person name="Paasch A."/>
            <person name="Narechania A."/>
            <person name="Kim E."/>
        </authorList>
    </citation>
    <scope>NUCLEOTIDE SEQUENCE [LARGE SCALE GENOMIC DNA]</scope>
    <source>
        <strain evidence="1 2">PLY_AMNH</strain>
    </source>
</reference>
<sequence length="148" mass="16711">LRREGWGGKLVWILAPARQYKPIGGHNGQCVCQSGVRDQCKAGIYGAFHEAGLDGQVVHRLVENRECPYFFDTIDRRRHMNSLAESMVLKYFPDATIMDYWALTEPLPTDYNFDGEHYHCPKQYKCKTTANSVAANVLANLLCNGKAT</sequence>
<proteinExistence type="predicted"/>
<comment type="caution">
    <text evidence="1">The sequence shown here is derived from an EMBL/GenBank/DDBJ whole genome shotgun (WGS) entry which is preliminary data.</text>
</comment>
<dbReference type="EMBL" id="LGRX02002967">
    <property type="protein sequence ID" value="KAK3283218.1"/>
    <property type="molecule type" value="Genomic_DNA"/>
</dbReference>
<accession>A0AAE0LFE2</accession>
<evidence type="ECO:0000313" key="2">
    <source>
        <dbReference type="Proteomes" id="UP001190700"/>
    </source>
</evidence>